<dbReference type="GO" id="GO:0016705">
    <property type="term" value="F:oxidoreductase activity, acting on paired donors, with incorporation or reduction of molecular oxygen"/>
    <property type="evidence" value="ECO:0007669"/>
    <property type="project" value="InterPro"/>
</dbReference>
<gene>
    <name evidence="3" type="ORF">EJ05DRAFT_510838</name>
</gene>
<dbReference type="InterPro" id="IPR050121">
    <property type="entry name" value="Cytochrome_P450_monoxygenase"/>
</dbReference>
<dbReference type="GeneID" id="54489259"/>
<dbReference type="InterPro" id="IPR002401">
    <property type="entry name" value="Cyt_P450_E_grp-I"/>
</dbReference>
<dbReference type="PANTHER" id="PTHR24305">
    <property type="entry name" value="CYTOCHROME P450"/>
    <property type="match status" value="1"/>
</dbReference>
<dbReference type="PRINTS" id="PR00463">
    <property type="entry name" value="EP450I"/>
</dbReference>
<organism evidence="3 4">
    <name type="scientific">Pseudovirgaria hyperparasitica</name>
    <dbReference type="NCBI Taxonomy" id="470096"/>
    <lineage>
        <taxon>Eukaryota</taxon>
        <taxon>Fungi</taxon>
        <taxon>Dikarya</taxon>
        <taxon>Ascomycota</taxon>
        <taxon>Pezizomycotina</taxon>
        <taxon>Dothideomycetes</taxon>
        <taxon>Dothideomycetes incertae sedis</taxon>
        <taxon>Acrospermales</taxon>
        <taxon>Acrospermaceae</taxon>
        <taxon>Pseudovirgaria</taxon>
    </lineage>
</organism>
<keyword evidence="2" id="KW-0349">Heme</keyword>
<comment type="cofactor">
    <cofactor evidence="2">
        <name>heme</name>
        <dbReference type="ChEBI" id="CHEBI:30413"/>
    </cofactor>
</comment>
<dbReference type="GO" id="GO:0005506">
    <property type="term" value="F:iron ion binding"/>
    <property type="evidence" value="ECO:0007669"/>
    <property type="project" value="InterPro"/>
</dbReference>
<dbReference type="RefSeq" id="XP_033600437.1">
    <property type="nucleotide sequence ID" value="XM_033748205.1"/>
</dbReference>
<dbReference type="PANTHER" id="PTHR24305:SF166">
    <property type="entry name" value="CYTOCHROME P450 12A4, MITOCHONDRIAL-RELATED"/>
    <property type="match status" value="1"/>
</dbReference>
<dbReference type="OrthoDB" id="1470350at2759"/>
<keyword evidence="4" id="KW-1185">Reference proteome</keyword>
<dbReference type="InterPro" id="IPR036396">
    <property type="entry name" value="Cyt_P450_sf"/>
</dbReference>
<evidence type="ECO:0000256" key="1">
    <source>
        <dbReference type="ARBA" id="ARBA00010617"/>
    </source>
</evidence>
<evidence type="ECO:0000256" key="2">
    <source>
        <dbReference type="PIRSR" id="PIRSR602401-1"/>
    </source>
</evidence>
<feature type="binding site" description="axial binding residue" evidence="2">
    <location>
        <position position="482"/>
    </location>
    <ligand>
        <name>heme</name>
        <dbReference type="ChEBI" id="CHEBI:30413"/>
    </ligand>
    <ligandPart>
        <name>Fe</name>
        <dbReference type="ChEBI" id="CHEBI:18248"/>
    </ligandPart>
</feature>
<dbReference type="EMBL" id="ML996572">
    <property type="protein sequence ID" value="KAF2757986.1"/>
    <property type="molecule type" value="Genomic_DNA"/>
</dbReference>
<comment type="similarity">
    <text evidence="1">Belongs to the cytochrome P450 family.</text>
</comment>
<dbReference type="PROSITE" id="PS51257">
    <property type="entry name" value="PROKAR_LIPOPROTEIN"/>
    <property type="match status" value="1"/>
</dbReference>
<dbReference type="CDD" id="cd11069">
    <property type="entry name" value="CYP_FUM15-like"/>
    <property type="match status" value="1"/>
</dbReference>
<dbReference type="PRINTS" id="PR00385">
    <property type="entry name" value="P450"/>
</dbReference>
<evidence type="ECO:0000313" key="4">
    <source>
        <dbReference type="Proteomes" id="UP000799437"/>
    </source>
</evidence>
<reference evidence="3" key="1">
    <citation type="journal article" date="2020" name="Stud. Mycol.">
        <title>101 Dothideomycetes genomes: a test case for predicting lifestyles and emergence of pathogens.</title>
        <authorList>
            <person name="Haridas S."/>
            <person name="Albert R."/>
            <person name="Binder M."/>
            <person name="Bloem J."/>
            <person name="Labutti K."/>
            <person name="Salamov A."/>
            <person name="Andreopoulos B."/>
            <person name="Baker S."/>
            <person name="Barry K."/>
            <person name="Bills G."/>
            <person name="Bluhm B."/>
            <person name="Cannon C."/>
            <person name="Castanera R."/>
            <person name="Culley D."/>
            <person name="Daum C."/>
            <person name="Ezra D."/>
            <person name="Gonzalez J."/>
            <person name="Henrissat B."/>
            <person name="Kuo A."/>
            <person name="Liang C."/>
            <person name="Lipzen A."/>
            <person name="Lutzoni F."/>
            <person name="Magnuson J."/>
            <person name="Mondo S."/>
            <person name="Nolan M."/>
            <person name="Ohm R."/>
            <person name="Pangilinan J."/>
            <person name="Park H.-J."/>
            <person name="Ramirez L."/>
            <person name="Alfaro M."/>
            <person name="Sun H."/>
            <person name="Tritt A."/>
            <person name="Yoshinaga Y."/>
            <person name="Zwiers L.-H."/>
            <person name="Turgeon B."/>
            <person name="Goodwin S."/>
            <person name="Spatafora J."/>
            <person name="Crous P."/>
            <person name="Grigoriev I."/>
        </authorList>
    </citation>
    <scope>NUCLEOTIDE SEQUENCE</scope>
    <source>
        <strain evidence="3">CBS 121739</strain>
    </source>
</reference>
<proteinExistence type="inferred from homology"/>
<dbReference type="Gene3D" id="1.10.630.10">
    <property type="entry name" value="Cytochrome P450"/>
    <property type="match status" value="1"/>
</dbReference>
<dbReference type="Pfam" id="PF00067">
    <property type="entry name" value="p450"/>
    <property type="match status" value="1"/>
</dbReference>
<dbReference type="Proteomes" id="UP000799437">
    <property type="component" value="Unassembled WGS sequence"/>
</dbReference>
<accession>A0A6A6W7X5</accession>
<keyword evidence="2" id="KW-0408">Iron</keyword>
<dbReference type="GO" id="GO:0004497">
    <property type="term" value="F:monooxygenase activity"/>
    <property type="evidence" value="ECO:0007669"/>
    <property type="project" value="InterPro"/>
</dbReference>
<dbReference type="GO" id="GO:0020037">
    <property type="term" value="F:heme binding"/>
    <property type="evidence" value="ECO:0007669"/>
    <property type="project" value="InterPro"/>
</dbReference>
<evidence type="ECO:0000313" key="3">
    <source>
        <dbReference type="EMBL" id="KAF2757986.1"/>
    </source>
</evidence>
<sequence>MTTRNATVYMTLLAFSPPATTLACHLAGINVISGTSLATKTICLVAYAFIQYSLVLPYFTSPLRHLPTPQTDRFIWGHGEIMLDRPPGAKLLRWMKEIPNDGLITFRTFFHIGPIVLLTRPDTLMQVLNTHSYDYEKPAPARKFLRRVLGDGLINVEGNEHKRQRKTITPAFTGRHIKDLVPLFWSKSLMLGDAVVKTAASNGGIIEVSALASRVTLDIIGAAGIGKDFSTTENADHELAQKYDIITDTKGKGNLVLYFAVNLVFPQWLIRKLPLKANARVANALFDLRRISKDLLAEKNRDMEEKTVQEKDIIAILMRSGVFNDDGLTDQLLTFLAAGHETTASALTWATYLLGRHQAVQARLRTEVHQTIPALDPNTPATADLIDSMPYLDAVCNEVLRIYPTVPVTARIAVRPTQINNTPIPTGTSVMISPWATNRLPSLWGEDAEVFRPERWLGEEGKWGGATSGYAFVTFLHGPRSCIGQGFARYELKCMLAVLVARVRWELRERDVEPMPEGTLTIKPKGGMEIVVEEL</sequence>
<dbReference type="SUPFAM" id="SSF48264">
    <property type="entry name" value="Cytochrome P450"/>
    <property type="match status" value="1"/>
</dbReference>
<dbReference type="InterPro" id="IPR001128">
    <property type="entry name" value="Cyt_P450"/>
</dbReference>
<dbReference type="FunFam" id="1.10.630.10:FF:000051">
    <property type="entry name" value="Cytochrome P450 monooxygenase (Fum15)"/>
    <property type="match status" value="1"/>
</dbReference>
<keyword evidence="2" id="KW-0479">Metal-binding</keyword>
<protein>
    <submittedName>
        <fullName evidence="3">Cytochrome P450</fullName>
    </submittedName>
</protein>
<name>A0A6A6W7X5_9PEZI</name>
<dbReference type="AlphaFoldDB" id="A0A6A6W7X5"/>